<name>A0A5A5TBX8_9CHLR</name>
<keyword evidence="3" id="KW-1185">Reference proteome</keyword>
<feature type="transmembrane region" description="Helical" evidence="1">
    <location>
        <begin position="50"/>
        <end position="73"/>
    </location>
</feature>
<evidence type="ECO:0008006" key="4">
    <source>
        <dbReference type="Google" id="ProtNLM"/>
    </source>
</evidence>
<gene>
    <name evidence="2" type="ORF">KDI_20870</name>
</gene>
<dbReference type="RefSeq" id="WP_149401504.1">
    <property type="nucleotide sequence ID" value="NZ_BIXY01000025.1"/>
</dbReference>
<proteinExistence type="predicted"/>
<organism evidence="2 3">
    <name type="scientific">Dictyobacter arantiisoli</name>
    <dbReference type="NCBI Taxonomy" id="2014874"/>
    <lineage>
        <taxon>Bacteria</taxon>
        <taxon>Bacillati</taxon>
        <taxon>Chloroflexota</taxon>
        <taxon>Ktedonobacteria</taxon>
        <taxon>Ktedonobacterales</taxon>
        <taxon>Dictyobacteraceae</taxon>
        <taxon>Dictyobacter</taxon>
    </lineage>
</organism>
<dbReference type="OrthoDB" id="9822680at2"/>
<reference evidence="2 3" key="1">
    <citation type="submission" date="2019-01" db="EMBL/GenBank/DDBJ databases">
        <title>Draft genome sequence of Dictyobacter sp. Uno17.</title>
        <authorList>
            <person name="Wang C.M."/>
            <person name="Zheng Y."/>
            <person name="Sakai Y."/>
            <person name="Abe K."/>
            <person name="Yokota A."/>
            <person name="Yabe S."/>
        </authorList>
    </citation>
    <scope>NUCLEOTIDE SEQUENCE [LARGE SCALE GENOMIC DNA]</scope>
    <source>
        <strain evidence="2 3">Uno17</strain>
    </source>
</reference>
<dbReference type="Proteomes" id="UP000322530">
    <property type="component" value="Unassembled WGS sequence"/>
</dbReference>
<keyword evidence="1" id="KW-0812">Transmembrane</keyword>
<evidence type="ECO:0000313" key="3">
    <source>
        <dbReference type="Proteomes" id="UP000322530"/>
    </source>
</evidence>
<feature type="transmembrane region" description="Helical" evidence="1">
    <location>
        <begin position="12"/>
        <end position="30"/>
    </location>
</feature>
<sequence>MYNTYSANFTRITRLLARVSILPALFLPFYEAFLHGGRRAVEIDPRAAAYMAAHMIGAYCTILAGFGLIAIYLHYHDRMGRIAPLSLILALLGQISYAGLLFIDGFFNPLFAHFDPTLQTQFHSPDFFQAVTHSPLLQSFGIALYTPFLMSLLLIVGIGLLGIIILLKRFLPWPIGLLFLVGGVILGIDLMVPMWVEITGYAAEGLAIAWSALLILRKSKPVARARSVA</sequence>
<dbReference type="EMBL" id="BIXY01000025">
    <property type="protein sequence ID" value="GCF08523.1"/>
    <property type="molecule type" value="Genomic_DNA"/>
</dbReference>
<protein>
    <recommendedName>
        <fullName evidence="4">DUF4386 domain-containing protein</fullName>
    </recommendedName>
</protein>
<keyword evidence="1" id="KW-1133">Transmembrane helix</keyword>
<evidence type="ECO:0000313" key="2">
    <source>
        <dbReference type="EMBL" id="GCF08523.1"/>
    </source>
</evidence>
<accession>A0A5A5TBX8</accession>
<feature type="transmembrane region" description="Helical" evidence="1">
    <location>
        <begin position="173"/>
        <end position="192"/>
    </location>
</feature>
<feature type="transmembrane region" description="Helical" evidence="1">
    <location>
        <begin position="198"/>
        <end position="216"/>
    </location>
</feature>
<feature type="transmembrane region" description="Helical" evidence="1">
    <location>
        <begin position="142"/>
        <end position="166"/>
    </location>
</feature>
<comment type="caution">
    <text evidence="2">The sequence shown here is derived from an EMBL/GenBank/DDBJ whole genome shotgun (WGS) entry which is preliminary data.</text>
</comment>
<keyword evidence="1" id="KW-0472">Membrane</keyword>
<dbReference type="AlphaFoldDB" id="A0A5A5TBX8"/>
<feature type="transmembrane region" description="Helical" evidence="1">
    <location>
        <begin position="85"/>
        <end position="107"/>
    </location>
</feature>
<evidence type="ECO:0000256" key="1">
    <source>
        <dbReference type="SAM" id="Phobius"/>
    </source>
</evidence>